<reference evidence="1" key="1">
    <citation type="submission" date="2020-05" db="EMBL/GenBank/DDBJ databases">
        <title>WGS assembly of Panicum virgatum.</title>
        <authorList>
            <person name="Lovell J.T."/>
            <person name="Jenkins J."/>
            <person name="Shu S."/>
            <person name="Juenger T.E."/>
            <person name="Schmutz J."/>
        </authorList>
    </citation>
    <scope>NUCLEOTIDE SEQUENCE</scope>
    <source>
        <strain evidence="1">AP13</strain>
    </source>
</reference>
<dbReference type="InterPro" id="IPR043504">
    <property type="entry name" value="Peptidase_S1_PA_chymotrypsin"/>
</dbReference>
<gene>
    <name evidence="1" type="ORF">PVAP13_2NG474306</name>
</gene>
<dbReference type="AlphaFoldDB" id="A0A8T0VPX9"/>
<feature type="non-terminal residue" evidence="1">
    <location>
        <position position="1"/>
    </location>
</feature>
<dbReference type="Pfam" id="PF13365">
    <property type="entry name" value="Trypsin_2"/>
    <property type="match status" value="1"/>
</dbReference>
<dbReference type="EMBL" id="CM029040">
    <property type="protein sequence ID" value="KAG2636815.1"/>
    <property type="molecule type" value="Genomic_DNA"/>
</dbReference>
<evidence type="ECO:0000313" key="2">
    <source>
        <dbReference type="Proteomes" id="UP000823388"/>
    </source>
</evidence>
<proteinExistence type="predicted"/>
<dbReference type="SUPFAM" id="SSF50494">
    <property type="entry name" value="Trypsin-like serine proteases"/>
    <property type="match status" value="1"/>
</dbReference>
<name>A0A8T0VPX9_PANVG</name>
<protein>
    <submittedName>
        <fullName evidence="1">Uncharacterized protein</fullName>
    </submittedName>
</protein>
<comment type="caution">
    <text evidence="1">The sequence shown here is derived from an EMBL/GenBank/DDBJ whole genome shotgun (WGS) entry which is preliminary data.</text>
</comment>
<dbReference type="Proteomes" id="UP000823388">
    <property type="component" value="Chromosome 2N"/>
</dbReference>
<evidence type="ECO:0000313" key="1">
    <source>
        <dbReference type="EMBL" id="KAG2636815.1"/>
    </source>
</evidence>
<accession>A0A8T0VPX9</accession>
<dbReference type="Gene3D" id="2.40.10.10">
    <property type="entry name" value="Trypsin-like serine proteases"/>
    <property type="match status" value="1"/>
</dbReference>
<keyword evidence="2" id="KW-1185">Reference proteome</keyword>
<sequence length="167" mass="18072">YKGNGFIVHSDGGTKLIRTSQHVVKTLAVNVVVPTYFSESCGGKTNARLLFVDADRDLALLQSDGVHRQIEPILLTDEPTRYGNKLFLLTFFDMDEPIVVCPGTFPGEITLHEPNLVEIIRGSYTVKPRSLGAPVITIPSCEAVGVNIDAHVGMKGVVSVRTILAAL</sequence>
<organism evidence="1 2">
    <name type="scientific">Panicum virgatum</name>
    <name type="common">Blackwell switchgrass</name>
    <dbReference type="NCBI Taxonomy" id="38727"/>
    <lineage>
        <taxon>Eukaryota</taxon>
        <taxon>Viridiplantae</taxon>
        <taxon>Streptophyta</taxon>
        <taxon>Embryophyta</taxon>
        <taxon>Tracheophyta</taxon>
        <taxon>Spermatophyta</taxon>
        <taxon>Magnoliopsida</taxon>
        <taxon>Liliopsida</taxon>
        <taxon>Poales</taxon>
        <taxon>Poaceae</taxon>
        <taxon>PACMAD clade</taxon>
        <taxon>Panicoideae</taxon>
        <taxon>Panicodae</taxon>
        <taxon>Paniceae</taxon>
        <taxon>Panicinae</taxon>
        <taxon>Panicum</taxon>
        <taxon>Panicum sect. Hiantes</taxon>
    </lineage>
</organism>
<dbReference type="InterPro" id="IPR009003">
    <property type="entry name" value="Peptidase_S1_PA"/>
</dbReference>